<dbReference type="Proteomes" id="UP000244810">
    <property type="component" value="Unassembled WGS sequence"/>
</dbReference>
<evidence type="ECO:0000313" key="1">
    <source>
        <dbReference type="EMBL" id="PVE47036.1"/>
    </source>
</evidence>
<accession>A0A2T7UQV4</accession>
<reference evidence="1 2" key="1">
    <citation type="journal article" date="2011" name="Syst. Appl. Microbiol.">
        <title>Defluviimonas denitrificans gen. nov., sp. nov., and Pararhodobacter aggregans gen. nov., sp. nov., non-phototrophic Rhodobacteraceae from the biofilter of a marine aquaculture.</title>
        <authorList>
            <person name="Foesel B.U."/>
            <person name="Drake H.L."/>
            <person name="Schramm A."/>
        </authorList>
    </citation>
    <scope>NUCLEOTIDE SEQUENCE [LARGE SCALE GENOMIC DNA]</scope>
    <source>
        <strain evidence="1 2">D1-19</strain>
    </source>
</reference>
<dbReference type="OrthoDB" id="8265479at2"/>
<name>A0A2T7UQV4_9RHOB</name>
<dbReference type="AlphaFoldDB" id="A0A2T7UQV4"/>
<gene>
    <name evidence="1" type="ORF">DDE23_12315</name>
</gene>
<keyword evidence="2" id="KW-1185">Reference proteome</keyword>
<dbReference type="RefSeq" id="WP_107752048.1">
    <property type="nucleotide sequence ID" value="NZ_QBKF01000006.1"/>
</dbReference>
<dbReference type="EMBL" id="QDDR01000006">
    <property type="protein sequence ID" value="PVE47036.1"/>
    <property type="molecule type" value="Genomic_DNA"/>
</dbReference>
<protein>
    <submittedName>
        <fullName evidence="1">Uncharacterized protein</fullName>
    </submittedName>
</protein>
<evidence type="ECO:0000313" key="2">
    <source>
        <dbReference type="Proteomes" id="UP000244810"/>
    </source>
</evidence>
<proteinExistence type="predicted"/>
<sequence length="216" mass="22769">MALTFPLSHAQFFDGITVTECTFHLPANLKVSRTRGGAIRTAQLGQRLWSGRLVLAPETHAQAARIEARLERLSEPGGSFLAYPLPLSGPISDPTGATLAGYDPTLYALQPGGREIRLAGLPPGFELTEGDMIGWTYGSNPTRYALHRLVSDATASAAGITPLFEVVPPVRPGVTTGAAVSLVKPSIKAVLVPGQGARAIARVVDGFEVEFVQTLG</sequence>
<comment type="caution">
    <text evidence="1">The sequence shown here is derived from an EMBL/GenBank/DDBJ whole genome shotgun (WGS) entry which is preliminary data.</text>
</comment>
<organism evidence="1 2">
    <name type="scientific">Pararhodobacter aggregans</name>
    <dbReference type="NCBI Taxonomy" id="404875"/>
    <lineage>
        <taxon>Bacteria</taxon>
        <taxon>Pseudomonadati</taxon>
        <taxon>Pseudomonadota</taxon>
        <taxon>Alphaproteobacteria</taxon>
        <taxon>Rhodobacterales</taxon>
        <taxon>Paracoccaceae</taxon>
        <taxon>Pararhodobacter</taxon>
    </lineage>
</organism>